<reference evidence="2 3" key="1">
    <citation type="journal article" date="2022" name="Res Sq">
        <title>Evolution of multicellular longitudinally dividing oral cavity symbionts (Neisseriaceae).</title>
        <authorList>
            <person name="Nyongesa S."/>
            <person name="Weber P."/>
            <person name="Bernet E."/>
            <person name="Pullido F."/>
            <person name="Nieckarz M."/>
            <person name="Delaby M."/>
            <person name="Nieves C."/>
            <person name="Viehboeck T."/>
            <person name="Krause N."/>
            <person name="Rivera-Millot A."/>
            <person name="Nakamura A."/>
            <person name="Vischer N."/>
            <person name="VanNieuwenhze M."/>
            <person name="Brun Y."/>
            <person name="Cava F."/>
            <person name="Bulgheresi S."/>
            <person name="Veyrier F."/>
        </authorList>
    </citation>
    <scope>NUCLEOTIDE SEQUENCE [LARGE SCALE GENOMIC DNA]</scope>
    <source>
        <strain evidence="2 3">SN4</strain>
    </source>
</reference>
<organism evidence="2 3">
    <name type="scientific">Vitreoscilla massiliensis</name>
    <dbReference type="NCBI Taxonomy" id="1689272"/>
    <lineage>
        <taxon>Bacteria</taxon>
        <taxon>Pseudomonadati</taxon>
        <taxon>Pseudomonadota</taxon>
        <taxon>Betaproteobacteria</taxon>
        <taxon>Neisseriales</taxon>
        <taxon>Neisseriaceae</taxon>
        <taxon>Vitreoscilla</taxon>
    </lineage>
</organism>
<name>A0ABY4E2K8_9NEIS</name>
<sequence length="208" mass="23139">MYRRQFLRCLIATSVLLQTGCVTAALMSRALSDGHRMGKSGGPATSGRRVHAMGRYRLFSDAAQTLLVIVGEQQHWLLHSTVPATTLTQLLPRSISAPAYWLFSDASVAVPTQTEQDNAPHASLRFFSVYRPHVLSAAQQQTLQNLGYEQDHNAAQDLRFMNQLLKHVVLSAGEPTLNRVAYYQGQAYQASSTPAGFFRAWRSFARFP</sequence>
<dbReference type="Proteomes" id="UP000832011">
    <property type="component" value="Chromosome"/>
</dbReference>
<accession>A0ABY4E2K8</accession>
<evidence type="ECO:0000256" key="1">
    <source>
        <dbReference type="SAM" id="SignalP"/>
    </source>
</evidence>
<evidence type="ECO:0008006" key="4">
    <source>
        <dbReference type="Google" id="ProtNLM"/>
    </source>
</evidence>
<evidence type="ECO:0000313" key="3">
    <source>
        <dbReference type="Proteomes" id="UP000832011"/>
    </source>
</evidence>
<feature type="signal peptide" evidence="1">
    <location>
        <begin position="1"/>
        <end position="24"/>
    </location>
</feature>
<dbReference type="EMBL" id="CP091511">
    <property type="protein sequence ID" value="UOO90007.1"/>
    <property type="molecule type" value="Genomic_DNA"/>
</dbReference>
<proteinExistence type="predicted"/>
<gene>
    <name evidence="2" type="ORF">LVJ82_03185</name>
</gene>
<dbReference type="RefSeq" id="WP_244796785.1">
    <property type="nucleotide sequence ID" value="NZ_CP091511.1"/>
</dbReference>
<feature type="chain" id="PRO_5046328900" description="Lipoprotein" evidence="1">
    <location>
        <begin position="25"/>
        <end position="208"/>
    </location>
</feature>
<keyword evidence="1" id="KW-0732">Signal</keyword>
<keyword evidence="3" id="KW-1185">Reference proteome</keyword>
<evidence type="ECO:0000313" key="2">
    <source>
        <dbReference type="EMBL" id="UOO90007.1"/>
    </source>
</evidence>
<protein>
    <recommendedName>
        <fullName evidence="4">Lipoprotein</fullName>
    </recommendedName>
</protein>